<feature type="domain" description="Histidine kinase/HSP90-like ATPase" evidence="2">
    <location>
        <begin position="26"/>
        <end position="123"/>
    </location>
</feature>
<dbReference type="InterPro" id="IPR003594">
    <property type="entry name" value="HATPase_dom"/>
</dbReference>
<keyword evidence="1" id="KW-0418">Kinase</keyword>
<dbReference type="Pfam" id="PF13581">
    <property type="entry name" value="HATPase_c_2"/>
    <property type="match status" value="1"/>
</dbReference>
<protein>
    <submittedName>
        <fullName evidence="3">ATP-binding protein</fullName>
    </submittedName>
</protein>
<evidence type="ECO:0000313" key="3">
    <source>
        <dbReference type="EMBL" id="GAA3929794.1"/>
    </source>
</evidence>
<dbReference type="SUPFAM" id="SSF55874">
    <property type="entry name" value="ATPase domain of HSP90 chaperone/DNA topoisomerase II/histidine kinase"/>
    <property type="match status" value="1"/>
</dbReference>
<keyword evidence="3" id="KW-0067">ATP-binding</keyword>
<dbReference type="PANTHER" id="PTHR35526">
    <property type="entry name" value="ANTI-SIGMA-F FACTOR RSBW-RELATED"/>
    <property type="match status" value="1"/>
</dbReference>
<dbReference type="Gene3D" id="3.30.565.10">
    <property type="entry name" value="Histidine kinase-like ATPase, C-terminal domain"/>
    <property type="match status" value="1"/>
</dbReference>
<dbReference type="PANTHER" id="PTHR35526:SF3">
    <property type="entry name" value="ANTI-SIGMA-F FACTOR RSBW"/>
    <property type="match status" value="1"/>
</dbReference>
<sequence>MSRGRTGDQDDQGDDPVVLRWPQGARSVPMARRELRRVLAGWEWGAVEDAASLVLSELLTNAVRHGQVPGREIETRFVRVQGRLRIEVHDASERRPLMALPVDGAQGGWGLPPLDSLAAAWGVGDREGLGKLVWAEVAVGREQA</sequence>
<organism evidence="3 4">
    <name type="scientific">Streptomyces gulbargensis</name>
    <dbReference type="NCBI Taxonomy" id="364901"/>
    <lineage>
        <taxon>Bacteria</taxon>
        <taxon>Bacillati</taxon>
        <taxon>Actinomycetota</taxon>
        <taxon>Actinomycetes</taxon>
        <taxon>Kitasatosporales</taxon>
        <taxon>Streptomycetaceae</taxon>
        <taxon>Streptomyces</taxon>
    </lineage>
</organism>
<name>A0ABP7MVU8_9ACTN</name>
<dbReference type="Proteomes" id="UP001501000">
    <property type="component" value="Unassembled WGS sequence"/>
</dbReference>
<dbReference type="InterPro" id="IPR036890">
    <property type="entry name" value="HATPase_C_sf"/>
</dbReference>
<dbReference type="EMBL" id="BAABAJ010000014">
    <property type="protein sequence ID" value="GAA3929794.1"/>
    <property type="molecule type" value="Genomic_DNA"/>
</dbReference>
<keyword evidence="3" id="KW-0547">Nucleotide-binding</keyword>
<dbReference type="RefSeq" id="WP_345285338.1">
    <property type="nucleotide sequence ID" value="NZ_BAABAJ010000014.1"/>
</dbReference>
<gene>
    <name evidence="3" type="ORF">GCM10022244_43470</name>
</gene>
<dbReference type="CDD" id="cd16936">
    <property type="entry name" value="HATPase_RsbW-like"/>
    <property type="match status" value="1"/>
</dbReference>
<reference evidence="4" key="1">
    <citation type="journal article" date="2019" name="Int. J. Syst. Evol. Microbiol.">
        <title>The Global Catalogue of Microorganisms (GCM) 10K type strain sequencing project: providing services to taxonomists for standard genome sequencing and annotation.</title>
        <authorList>
            <consortium name="The Broad Institute Genomics Platform"/>
            <consortium name="The Broad Institute Genome Sequencing Center for Infectious Disease"/>
            <person name="Wu L."/>
            <person name="Ma J."/>
        </authorList>
    </citation>
    <scope>NUCLEOTIDE SEQUENCE [LARGE SCALE GENOMIC DNA]</scope>
    <source>
        <strain evidence="4">JCM 16956</strain>
    </source>
</reference>
<keyword evidence="1" id="KW-0808">Transferase</keyword>
<evidence type="ECO:0000313" key="4">
    <source>
        <dbReference type="Proteomes" id="UP001501000"/>
    </source>
</evidence>
<dbReference type="InterPro" id="IPR050267">
    <property type="entry name" value="Anti-sigma-factor_SerPK"/>
</dbReference>
<proteinExistence type="predicted"/>
<accession>A0ABP7MVU8</accession>
<keyword evidence="1" id="KW-0723">Serine/threonine-protein kinase</keyword>
<comment type="caution">
    <text evidence="3">The sequence shown here is derived from an EMBL/GenBank/DDBJ whole genome shotgun (WGS) entry which is preliminary data.</text>
</comment>
<evidence type="ECO:0000259" key="2">
    <source>
        <dbReference type="Pfam" id="PF13581"/>
    </source>
</evidence>
<dbReference type="GO" id="GO:0005524">
    <property type="term" value="F:ATP binding"/>
    <property type="evidence" value="ECO:0007669"/>
    <property type="project" value="UniProtKB-KW"/>
</dbReference>
<evidence type="ECO:0000256" key="1">
    <source>
        <dbReference type="ARBA" id="ARBA00022527"/>
    </source>
</evidence>
<keyword evidence="4" id="KW-1185">Reference proteome</keyword>